<reference evidence="8" key="1">
    <citation type="submission" date="2021-02" db="EMBL/GenBank/DDBJ databases">
        <title>First Annotated Genome of the Yellow-green Alga Tribonema minus.</title>
        <authorList>
            <person name="Mahan K.M."/>
        </authorList>
    </citation>
    <scope>NUCLEOTIDE SEQUENCE</scope>
    <source>
        <strain evidence="8">UTEX B ZZ1240</strain>
    </source>
</reference>
<sequence>MTPQAAYAQLLDAPRHPPPPFDMPATTTTFRSPAAPVCGGASDSADGYGGTTAASMSSCESEDSSSGSDGEHAVYEHGDCTTSLDSHYFYRTERRSEWDFLLAAINLAFHAQDLECIGSSNPLRKRRSIDDAASFSGSLRKRSKAASSGGSGGALQKARSSSSAHSAAERKQRQQPAVAAARGAEDAKSRRGPRGQSRFKGVCITRAGKWRAVICEWLAAVAEFLHNHIGRRQKYLGVFDSEVQAAVAYNESAKQFFGAEAKLNTVQISDGETP</sequence>
<dbReference type="Proteomes" id="UP000664859">
    <property type="component" value="Unassembled WGS sequence"/>
</dbReference>
<evidence type="ECO:0000256" key="6">
    <source>
        <dbReference type="SAM" id="MobiDB-lite"/>
    </source>
</evidence>
<comment type="caution">
    <text evidence="8">The sequence shown here is derived from an EMBL/GenBank/DDBJ whole genome shotgun (WGS) entry which is preliminary data.</text>
</comment>
<evidence type="ECO:0000256" key="2">
    <source>
        <dbReference type="ARBA" id="ARBA00023015"/>
    </source>
</evidence>
<keyword evidence="5" id="KW-0539">Nucleus</keyword>
<keyword evidence="4" id="KW-0804">Transcription</keyword>
<dbReference type="InterPro" id="IPR016177">
    <property type="entry name" value="DNA-bd_dom_sf"/>
</dbReference>
<gene>
    <name evidence="8" type="ORF">JKP88DRAFT_319101</name>
</gene>
<feature type="domain" description="AP2/ERF" evidence="7">
    <location>
        <begin position="198"/>
        <end position="266"/>
    </location>
</feature>
<dbReference type="EMBL" id="JAFCMP010000246">
    <property type="protein sequence ID" value="KAG5182446.1"/>
    <property type="molecule type" value="Genomic_DNA"/>
</dbReference>
<organism evidence="8 9">
    <name type="scientific">Tribonema minus</name>
    <dbReference type="NCBI Taxonomy" id="303371"/>
    <lineage>
        <taxon>Eukaryota</taxon>
        <taxon>Sar</taxon>
        <taxon>Stramenopiles</taxon>
        <taxon>Ochrophyta</taxon>
        <taxon>PX clade</taxon>
        <taxon>Xanthophyceae</taxon>
        <taxon>Tribonematales</taxon>
        <taxon>Tribonemataceae</taxon>
        <taxon>Tribonema</taxon>
    </lineage>
</organism>
<evidence type="ECO:0000256" key="1">
    <source>
        <dbReference type="ARBA" id="ARBA00004123"/>
    </source>
</evidence>
<dbReference type="GO" id="GO:0003700">
    <property type="term" value="F:DNA-binding transcription factor activity"/>
    <property type="evidence" value="ECO:0007669"/>
    <property type="project" value="InterPro"/>
</dbReference>
<keyword evidence="3" id="KW-0238">DNA-binding</keyword>
<evidence type="ECO:0000256" key="5">
    <source>
        <dbReference type="ARBA" id="ARBA00023242"/>
    </source>
</evidence>
<keyword evidence="9" id="KW-1185">Reference proteome</keyword>
<dbReference type="SUPFAM" id="SSF54171">
    <property type="entry name" value="DNA-binding domain"/>
    <property type="match status" value="1"/>
</dbReference>
<comment type="subcellular location">
    <subcellularLocation>
        <location evidence="1">Nucleus</location>
    </subcellularLocation>
</comment>
<dbReference type="GO" id="GO:0003677">
    <property type="term" value="F:DNA binding"/>
    <property type="evidence" value="ECO:0007669"/>
    <property type="project" value="UniProtKB-KW"/>
</dbReference>
<feature type="compositionally biased region" description="Low complexity" evidence="6">
    <location>
        <begin position="55"/>
        <end position="68"/>
    </location>
</feature>
<feature type="region of interest" description="Disordered" evidence="6">
    <location>
        <begin position="140"/>
        <end position="197"/>
    </location>
</feature>
<dbReference type="Gene3D" id="3.30.730.10">
    <property type="entry name" value="AP2/ERF domain"/>
    <property type="match status" value="1"/>
</dbReference>
<dbReference type="PROSITE" id="PS51032">
    <property type="entry name" value="AP2_ERF"/>
    <property type="match status" value="1"/>
</dbReference>
<dbReference type="GO" id="GO:0005634">
    <property type="term" value="C:nucleus"/>
    <property type="evidence" value="ECO:0007669"/>
    <property type="project" value="UniProtKB-SubCell"/>
</dbReference>
<accession>A0A835YVU4</accession>
<evidence type="ECO:0000313" key="9">
    <source>
        <dbReference type="Proteomes" id="UP000664859"/>
    </source>
</evidence>
<dbReference type="AlphaFoldDB" id="A0A835YVU4"/>
<evidence type="ECO:0000256" key="3">
    <source>
        <dbReference type="ARBA" id="ARBA00023125"/>
    </source>
</evidence>
<evidence type="ECO:0000313" key="8">
    <source>
        <dbReference type="EMBL" id="KAG5182446.1"/>
    </source>
</evidence>
<feature type="region of interest" description="Disordered" evidence="6">
    <location>
        <begin position="49"/>
        <end position="73"/>
    </location>
</feature>
<name>A0A835YVU4_9STRA</name>
<dbReference type="InterPro" id="IPR036955">
    <property type="entry name" value="AP2/ERF_dom_sf"/>
</dbReference>
<keyword evidence="2" id="KW-0805">Transcription regulation</keyword>
<dbReference type="SMART" id="SM00380">
    <property type="entry name" value="AP2"/>
    <property type="match status" value="1"/>
</dbReference>
<dbReference type="OrthoDB" id="550275at2759"/>
<evidence type="ECO:0000259" key="7">
    <source>
        <dbReference type="PROSITE" id="PS51032"/>
    </source>
</evidence>
<proteinExistence type="predicted"/>
<evidence type="ECO:0000256" key="4">
    <source>
        <dbReference type="ARBA" id="ARBA00023163"/>
    </source>
</evidence>
<protein>
    <recommendedName>
        <fullName evidence="7">AP2/ERF domain-containing protein</fullName>
    </recommendedName>
</protein>
<dbReference type="InterPro" id="IPR001471">
    <property type="entry name" value="AP2/ERF_dom"/>
</dbReference>